<name>A0A108U889_9GAMM</name>
<gene>
    <name evidence="1" type="ORF">AZ78_1883</name>
</gene>
<comment type="caution">
    <text evidence="1">The sequence shown here is derived from an EMBL/GenBank/DDBJ whole genome shotgun (WGS) entry which is preliminary data.</text>
</comment>
<dbReference type="EMBL" id="JAJA02000001">
    <property type="protein sequence ID" value="KWS04334.1"/>
    <property type="molecule type" value="Genomic_DNA"/>
</dbReference>
<proteinExistence type="predicted"/>
<evidence type="ECO:0000313" key="1">
    <source>
        <dbReference type="EMBL" id="KWS04334.1"/>
    </source>
</evidence>
<accession>A0A108U889</accession>
<sequence>MPEASLPRPIFCGTQLQPRRFSFSTTSAFKTAPQPERSVGAEAPPTKGFVAARRNHSPAYRTPVNTHAARFWNNHRLKPPRAGSAP</sequence>
<dbReference type="Proteomes" id="UP000023435">
    <property type="component" value="Unassembled WGS sequence"/>
</dbReference>
<keyword evidence="2" id="KW-1185">Reference proteome</keyword>
<reference evidence="1 2" key="1">
    <citation type="journal article" date="2014" name="Genome Announc.">
        <title>Draft Genome Sequence of Lysobacter capsici AZ78, a Bacterium Antagonistic to Plant-Pathogenic Oomycetes.</title>
        <authorList>
            <person name="Puopolo G."/>
            <person name="Sonego P."/>
            <person name="Engelen K."/>
            <person name="Pertot I."/>
        </authorList>
    </citation>
    <scope>NUCLEOTIDE SEQUENCE [LARGE SCALE GENOMIC DNA]</scope>
    <source>
        <strain evidence="1 2">AZ78</strain>
    </source>
</reference>
<dbReference type="AlphaFoldDB" id="A0A108U889"/>
<protein>
    <submittedName>
        <fullName evidence="1">Uncharacterized protein</fullName>
    </submittedName>
</protein>
<evidence type="ECO:0000313" key="2">
    <source>
        <dbReference type="Proteomes" id="UP000023435"/>
    </source>
</evidence>
<organism evidence="1 2">
    <name type="scientific">Lysobacter capsici AZ78</name>
    <dbReference type="NCBI Taxonomy" id="1444315"/>
    <lineage>
        <taxon>Bacteria</taxon>
        <taxon>Pseudomonadati</taxon>
        <taxon>Pseudomonadota</taxon>
        <taxon>Gammaproteobacteria</taxon>
        <taxon>Lysobacterales</taxon>
        <taxon>Lysobacteraceae</taxon>
        <taxon>Lysobacter</taxon>
    </lineage>
</organism>